<dbReference type="AlphaFoldDB" id="A0A5M6DQ62"/>
<sequence length="402" mass="45558">MNILITVETLVTGGAETFALRFAQALSKDHKVFLYRFYDNLIDQDIVNKLAPDVKKLTFKHSLDEFLRKFDSLLNKINIEHSLRNLLIKKHLKKIIKKHNIQVVHSNQFKVDYVTTEVANSLNIPIVTTIHGDYLRFWEEPPKSIISFKTKIAECVAITDAIVCISDYQLAFFQEKIQPLVSKKINLVKIYNGYPFYPALLQNGRGLKQKINIPPENFVFGMVSRGIPGKGWDVAIEAFIKLAEPNTNLILVGHSDYLNSLKAMNGHHKNIHFVGYSSEPINWINNFDVGLLPSNSDNLPTVIIEYLFCGKPVIASDVGEIKNMIALPNGNAAGNIVPLNGNKVSSELLKNEMQRYINDKTLFREHAKNALLAAQKFNMDNCVSSYVDLYNKKKNQLETLNL</sequence>
<organism evidence="3 4">
    <name type="scientific">Adhaeribacter rhizoryzae</name>
    <dbReference type="NCBI Taxonomy" id="2607907"/>
    <lineage>
        <taxon>Bacteria</taxon>
        <taxon>Pseudomonadati</taxon>
        <taxon>Bacteroidota</taxon>
        <taxon>Cytophagia</taxon>
        <taxon>Cytophagales</taxon>
        <taxon>Hymenobacteraceae</taxon>
        <taxon>Adhaeribacter</taxon>
    </lineage>
</organism>
<evidence type="ECO:0000259" key="2">
    <source>
        <dbReference type="Pfam" id="PF13439"/>
    </source>
</evidence>
<dbReference type="SUPFAM" id="SSF53756">
    <property type="entry name" value="UDP-Glycosyltransferase/glycogen phosphorylase"/>
    <property type="match status" value="1"/>
</dbReference>
<keyword evidence="4" id="KW-1185">Reference proteome</keyword>
<evidence type="ECO:0000313" key="3">
    <source>
        <dbReference type="EMBL" id="KAA5548320.1"/>
    </source>
</evidence>
<reference evidence="3 4" key="1">
    <citation type="submission" date="2019-09" db="EMBL/GenBank/DDBJ databases">
        <title>Genome sequence and assembly of Adhaeribacter sp.</title>
        <authorList>
            <person name="Chhetri G."/>
        </authorList>
    </citation>
    <scope>NUCLEOTIDE SEQUENCE [LARGE SCALE GENOMIC DNA]</scope>
    <source>
        <strain evidence="3 4">DK36</strain>
    </source>
</reference>
<proteinExistence type="predicted"/>
<evidence type="ECO:0000259" key="1">
    <source>
        <dbReference type="Pfam" id="PF00534"/>
    </source>
</evidence>
<dbReference type="EMBL" id="VWSF01000003">
    <property type="protein sequence ID" value="KAA5548320.1"/>
    <property type="molecule type" value="Genomic_DNA"/>
</dbReference>
<comment type="caution">
    <text evidence="3">The sequence shown here is derived from an EMBL/GenBank/DDBJ whole genome shotgun (WGS) entry which is preliminary data.</text>
</comment>
<dbReference type="CDD" id="cd03801">
    <property type="entry name" value="GT4_PimA-like"/>
    <property type="match status" value="1"/>
</dbReference>
<gene>
    <name evidence="3" type="ORF">F0145_06220</name>
</gene>
<dbReference type="GO" id="GO:0016757">
    <property type="term" value="F:glycosyltransferase activity"/>
    <property type="evidence" value="ECO:0007669"/>
    <property type="project" value="InterPro"/>
</dbReference>
<protein>
    <submittedName>
        <fullName evidence="3">Glycosyltransferase family 4 protein</fullName>
    </submittedName>
</protein>
<feature type="domain" description="Glycosyltransferase subfamily 4-like N-terminal" evidence="2">
    <location>
        <begin position="13"/>
        <end position="178"/>
    </location>
</feature>
<dbReference type="InterPro" id="IPR028098">
    <property type="entry name" value="Glyco_trans_4-like_N"/>
</dbReference>
<feature type="domain" description="Glycosyl transferase family 1" evidence="1">
    <location>
        <begin position="208"/>
        <end position="360"/>
    </location>
</feature>
<dbReference type="Proteomes" id="UP000323426">
    <property type="component" value="Unassembled WGS sequence"/>
</dbReference>
<evidence type="ECO:0000313" key="4">
    <source>
        <dbReference type="Proteomes" id="UP000323426"/>
    </source>
</evidence>
<dbReference type="Gene3D" id="3.40.50.2000">
    <property type="entry name" value="Glycogen Phosphorylase B"/>
    <property type="match status" value="2"/>
</dbReference>
<accession>A0A5M6DQ62</accession>
<dbReference type="Pfam" id="PF00534">
    <property type="entry name" value="Glycos_transf_1"/>
    <property type="match status" value="1"/>
</dbReference>
<name>A0A5M6DQ62_9BACT</name>
<dbReference type="Pfam" id="PF13439">
    <property type="entry name" value="Glyco_transf_4"/>
    <property type="match status" value="1"/>
</dbReference>
<dbReference type="InterPro" id="IPR001296">
    <property type="entry name" value="Glyco_trans_1"/>
</dbReference>
<dbReference type="PANTHER" id="PTHR12526">
    <property type="entry name" value="GLYCOSYLTRANSFERASE"/>
    <property type="match status" value="1"/>
</dbReference>
<keyword evidence="3" id="KW-0808">Transferase</keyword>
<dbReference type="RefSeq" id="WP_150087452.1">
    <property type="nucleotide sequence ID" value="NZ_VWSF01000003.1"/>
</dbReference>